<evidence type="ECO:0000256" key="2">
    <source>
        <dbReference type="ARBA" id="ARBA00022801"/>
    </source>
</evidence>
<dbReference type="SUPFAM" id="SSF56300">
    <property type="entry name" value="Metallo-dependent phosphatases"/>
    <property type="match status" value="1"/>
</dbReference>
<gene>
    <name evidence="4" type="ORF">ACFQ4A_12480</name>
</gene>
<accession>A0ABW3ZW71</accession>
<dbReference type="InterPro" id="IPR051158">
    <property type="entry name" value="Metallophosphoesterase_sf"/>
</dbReference>
<feature type="domain" description="Calcineurin-like phosphoesterase" evidence="3">
    <location>
        <begin position="47"/>
        <end position="208"/>
    </location>
</feature>
<dbReference type="CDD" id="cd07385">
    <property type="entry name" value="MPP_YkuE_C"/>
    <property type="match status" value="1"/>
</dbReference>
<dbReference type="PANTHER" id="PTHR31302:SF31">
    <property type="entry name" value="PHOSPHODIESTERASE YAEI"/>
    <property type="match status" value="1"/>
</dbReference>
<evidence type="ECO:0000313" key="4">
    <source>
        <dbReference type="EMBL" id="MFD1362474.1"/>
    </source>
</evidence>
<dbReference type="Pfam" id="PF00149">
    <property type="entry name" value="Metallophos"/>
    <property type="match status" value="1"/>
</dbReference>
<dbReference type="InterPro" id="IPR029052">
    <property type="entry name" value="Metallo-depent_PP-like"/>
</dbReference>
<protein>
    <submittedName>
        <fullName evidence="4">Metallophosphoesterase</fullName>
    </submittedName>
</protein>
<evidence type="ECO:0000259" key="3">
    <source>
        <dbReference type="Pfam" id="PF00149"/>
    </source>
</evidence>
<dbReference type="EMBL" id="JBHTNH010000026">
    <property type="protein sequence ID" value="MFD1362474.1"/>
    <property type="molecule type" value="Genomic_DNA"/>
</dbReference>
<keyword evidence="1" id="KW-0479">Metal-binding</keyword>
<reference evidence="5" key="1">
    <citation type="journal article" date="2019" name="Int. J. Syst. Evol. Microbiol.">
        <title>The Global Catalogue of Microorganisms (GCM) 10K type strain sequencing project: providing services to taxonomists for standard genome sequencing and annotation.</title>
        <authorList>
            <consortium name="The Broad Institute Genomics Platform"/>
            <consortium name="The Broad Institute Genome Sequencing Center for Infectious Disease"/>
            <person name="Wu L."/>
            <person name="Ma J."/>
        </authorList>
    </citation>
    <scope>NUCLEOTIDE SEQUENCE [LARGE SCALE GENOMIC DNA]</scope>
    <source>
        <strain evidence="5">CCUG 54822</strain>
    </source>
</reference>
<dbReference type="RefSeq" id="WP_382401053.1">
    <property type="nucleotide sequence ID" value="NZ_JBHTNH010000026.1"/>
</dbReference>
<sequence length="276" mass="30946">MKKLFAVFTLLTFIVACIVKIYRDTHSFKLETITYDSPKLPKRTSLSILQISDLHNRVFGTDNEQLVNAVKKANADMIVLTGDLIDRKTTTFDHVFSLIEQLTAINKRVFFVPGNHEWGNARTSEFLHGLHERHVTILSNQNVQMTKGDVTVNIAGVDDPATEHDNLSDAFSQINDDDYTILLAHAPDIVHLYDTIPADLILSGHTHGGQIRFPFIGALVAPGQGFFPRLDKGTYQLGPDQYLYIDSGLGTTRMPVRFLNQSQLSLMTIAARHEKE</sequence>
<dbReference type="PROSITE" id="PS51257">
    <property type="entry name" value="PROKAR_LIPOPROTEIN"/>
    <property type="match status" value="1"/>
</dbReference>
<name>A0ABW3ZW71_9BACI</name>
<dbReference type="Proteomes" id="UP001597178">
    <property type="component" value="Unassembled WGS sequence"/>
</dbReference>
<dbReference type="InterPro" id="IPR004843">
    <property type="entry name" value="Calcineurin-like_PHP"/>
</dbReference>
<organism evidence="4 5">
    <name type="scientific">Lentibacillus salinarum</name>
    <dbReference type="NCBI Taxonomy" id="446820"/>
    <lineage>
        <taxon>Bacteria</taxon>
        <taxon>Bacillati</taxon>
        <taxon>Bacillota</taxon>
        <taxon>Bacilli</taxon>
        <taxon>Bacillales</taxon>
        <taxon>Bacillaceae</taxon>
        <taxon>Lentibacillus</taxon>
    </lineage>
</organism>
<dbReference type="PANTHER" id="PTHR31302">
    <property type="entry name" value="TRANSMEMBRANE PROTEIN WITH METALLOPHOSPHOESTERASE DOMAIN-RELATED"/>
    <property type="match status" value="1"/>
</dbReference>
<keyword evidence="2" id="KW-0378">Hydrolase</keyword>
<keyword evidence="5" id="KW-1185">Reference proteome</keyword>
<comment type="caution">
    <text evidence="4">The sequence shown here is derived from an EMBL/GenBank/DDBJ whole genome shotgun (WGS) entry which is preliminary data.</text>
</comment>
<dbReference type="Gene3D" id="3.60.21.10">
    <property type="match status" value="1"/>
</dbReference>
<evidence type="ECO:0000313" key="5">
    <source>
        <dbReference type="Proteomes" id="UP001597178"/>
    </source>
</evidence>
<evidence type="ECO:0000256" key="1">
    <source>
        <dbReference type="ARBA" id="ARBA00022723"/>
    </source>
</evidence>
<proteinExistence type="predicted"/>